<dbReference type="InterPro" id="IPR012864">
    <property type="entry name" value="PCO/ADO"/>
</dbReference>
<dbReference type="GO" id="GO:0016702">
    <property type="term" value="F:oxidoreductase activity, acting on single donors with incorporation of molecular oxygen, incorporation of two atoms of oxygen"/>
    <property type="evidence" value="ECO:0007669"/>
    <property type="project" value="InterPro"/>
</dbReference>
<dbReference type="PANTHER" id="PTHR22966">
    <property type="entry name" value="2-AMINOETHANETHIOL DIOXYGENASE"/>
    <property type="match status" value="1"/>
</dbReference>
<name>A0AAN7TLL1_9MYCE</name>
<evidence type="ECO:0000313" key="5">
    <source>
        <dbReference type="Proteomes" id="UP001344447"/>
    </source>
</evidence>
<dbReference type="Pfam" id="PF07847">
    <property type="entry name" value="PCO_ADO"/>
    <property type="match status" value="1"/>
</dbReference>
<accession>A0AAN7TLL1</accession>
<dbReference type="PANTHER" id="PTHR22966:SF61">
    <property type="entry name" value="2-AMINOETHANETHIOL DIOXYGENASE"/>
    <property type="match status" value="1"/>
</dbReference>
<dbReference type="AlphaFoldDB" id="A0AAN7TLL1"/>
<evidence type="ECO:0000256" key="2">
    <source>
        <dbReference type="ARBA" id="ARBA00023002"/>
    </source>
</evidence>
<dbReference type="SUPFAM" id="SSF51182">
    <property type="entry name" value="RmlC-like cupins"/>
    <property type="match status" value="1"/>
</dbReference>
<dbReference type="Gene3D" id="2.60.120.10">
    <property type="entry name" value="Jelly Rolls"/>
    <property type="match status" value="1"/>
</dbReference>
<evidence type="ECO:0008006" key="6">
    <source>
        <dbReference type="Google" id="ProtNLM"/>
    </source>
</evidence>
<dbReference type="InterPro" id="IPR011051">
    <property type="entry name" value="RmlC_Cupin_sf"/>
</dbReference>
<evidence type="ECO:0000256" key="3">
    <source>
        <dbReference type="ARBA" id="ARBA00023004"/>
    </source>
</evidence>
<sequence length="216" mass="24515">MTILGQLVTKANLILPSVDKKVALDSLISIFKEIKCKDLKIDKPLTLSKPIGNGKKVFYYPLVENEKFTLAIFAFPPNTSIPTHDHPKMTVLSKVLYGSISCDSFDWIDESSNDKKQGKAIYTGTNILNCDEKVKITFPNENNIHRFQSHDQHCAVLDLLYPPYNANLYRDCTYYKPTSINGSIVDLMPYYPDFDCEGDSSNKQLNDLHKELSNLK</sequence>
<keyword evidence="2" id="KW-0560">Oxidoreductase</keyword>
<reference evidence="4 5" key="1">
    <citation type="submission" date="2023-11" db="EMBL/GenBank/DDBJ databases">
        <title>Dfirmibasis_genome.</title>
        <authorList>
            <person name="Edelbroek B."/>
            <person name="Kjellin J."/>
            <person name="Jerlstrom-Hultqvist J."/>
            <person name="Soderbom F."/>
        </authorList>
    </citation>
    <scope>NUCLEOTIDE SEQUENCE [LARGE SCALE GENOMIC DNA]</scope>
    <source>
        <strain evidence="4 5">TNS-C-14</strain>
    </source>
</reference>
<dbReference type="GO" id="GO:0005739">
    <property type="term" value="C:mitochondrion"/>
    <property type="evidence" value="ECO:0007669"/>
    <property type="project" value="TreeGrafter"/>
</dbReference>
<comment type="caution">
    <text evidence="4">The sequence shown here is derived from an EMBL/GenBank/DDBJ whole genome shotgun (WGS) entry which is preliminary data.</text>
</comment>
<protein>
    <recommendedName>
        <fullName evidence="6">Cysteine dioxygenase</fullName>
    </recommendedName>
</protein>
<evidence type="ECO:0000256" key="1">
    <source>
        <dbReference type="ARBA" id="ARBA00022723"/>
    </source>
</evidence>
<dbReference type="InterPro" id="IPR014710">
    <property type="entry name" value="RmlC-like_jellyroll"/>
</dbReference>
<dbReference type="CDD" id="cd20289">
    <property type="entry name" value="cupin_ADO"/>
    <property type="match status" value="1"/>
</dbReference>
<keyword evidence="3" id="KW-0408">Iron</keyword>
<proteinExistence type="predicted"/>
<keyword evidence="1" id="KW-0479">Metal-binding</keyword>
<gene>
    <name evidence="4" type="ORF">RB653_010460</name>
</gene>
<evidence type="ECO:0000313" key="4">
    <source>
        <dbReference type="EMBL" id="KAK5575204.1"/>
    </source>
</evidence>
<dbReference type="EMBL" id="JAVFKY010000006">
    <property type="protein sequence ID" value="KAK5575204.1"/>
    <property type="molecule type" value="Genomic_DNA"/>
</dbReference>
<keyword evidence="5" id="KW-1185">Reference proteome</keyword>
<dbReference type="GO" id="GO:0046872">
    <property type="term" value="F:metal ion binding"/>
    <property type="evidence" value="ECO:0007669"/>
    <property type="project" value="UniProtKB-KW"/>
</dbReference>
<dbReference type="Proteomes" id="UP001344447">
    <property type="component" value="Unassembled WGS sequence"/>
</dbReference>
<organism evidence="4 5">
    <name type="scientific">Dictyostelium firmibasis</name>
    <dbReference type="NCBI Taxonomy" id="79012"/>
    <lineage>
        <taxon>Eukaryota</taxon>
        <taxon>Amoebozoa</taxon>
        <taxon>Evosea</taxon>
        <taxon>Eumycetozoa</taxon>
        <taxon>Dictyostelia</taxon>
        <taxon>Dictyosteliales</taxon>
        <taxon>Dictyosteliaceae</taxon>
        <taxon>Dictyostelium</taxon>
    </lineage>
</organism>